<accession>A0AAJ7J223</accession>
<dbReference type="InterPro" id="IPR019734">
    <property type="entry name" value="TPR_rpt"/>
</dbReference>
<dbReference type="Gene3D" id="1.25.40.10">
    <property type="entry name" value="Tetratricopeptide repeat domain"/>
    <property type="match status" value="2"/>
</dbReference>
<evidence type="ECO:0000256" key="4">
    <source>
        <dbReference type="ARBA" id="ARBA00022803"/>
    </source>
</evidence>
<proteinExistence type="inferred from homology"/>
<evidence type="ECO:0000256" key="5">
    <source>
        <dbReference type="ARBA" id="ARBA00022946"/>
    </source>
</evidence>
<evidence type="ECO:0000256" key="3">
    <source>
        <dbReference type="ARBA" id="ARBA00022737"/>
    </source>
</evidence>
<dbReference type="InterPro" id="IPR011990">
    <property type="entry name" value="TPR-like_helical_dom_sf"/>
</dbReference>
<protein>
    <submittedName>
        <fullName evidence="8">Tetratricopeptide repeat protein 19 homolog, mitochondrial</fullName>
    </submittedName>
</protein>
<comment type="subcellular location">
    <subcellularLocation>
        <location evidence="1">Mitochondrion</location>
    </subcellularLocation>
</comment>
<dbReference type="GO" id="GO:0034551">
    <property type="term" value="P:mitochondrial respiratory chain complex III assembly"/>
    <property type="evidence" value="ECO:0007669"/>
    <property type="project" value="InterPro"/>
</dbReference>
<dbReference type="KEGG" id="ccal:108626119"/>
<name>A0AAJ7J223_9HYME</name>
<keyword evidence="4" id="KW-0802">TPR repeat</keyword>
<dbReference type="Pfam" id="PF13424">
    <property type="entry name" value="TPR_12"/>
    <property type="match status" value="1"/>
</dbReference>
<reference evidence="8" key="1">
    <citation type="submission" date="2025-08" db="UniProtKB">
        <authorList>
            <consortium name="RefSeq"/>
        </authorList>
    </citation>
    <scope>IDENTIFICATION</scope>
    <source>
        <tissue evidence="8">Whole body</tissue>
    </source>
</reference>
<dbReference type="SMART" id="SM00028">
    <property type="entry name" value="TPR"/>
    <property type="match status" value="4"/>
</dbReference>
<evidence type="ECO:0000313" key="8">
    <source>
        <dbReference type="RefSeq" id="XP_017882082.1"/>
    </source>
</evidence>
<dbReference type="AlphaFoldDB" id="A0AAJ7J223"/>
<keyword evidence="3" id="KW-0677">Repeat</keyword>
<evidence type="ECO:0000256" key="1">
    <source>
        <dbReference type="ARBA" id="ARBA00004173"/>
    </source>
</evidence>
<dbReference type="CTD" id="54902"/>
<dbReference type="SUPFAM" id="SSF48452">
    <property type="entry name" value="TPR-like"/>
    <property type="match status" value="2"/>
</dbReference>
<organism evidence="7 8">
    <name type="scientific">Ceratina calcarata</name>
    <dbReference type="NCBI Taxonomy" id="156304"/>
    <lineage>
        <taxon>Eukaryota</taxon>
        <taxon>Metazoa</taxon>
        <taxon>Ecdysozoa</taxon>
        <taxon>Arthropoda</taxon>
        <taxon>Hexapoda</taxon>
        <taxon>Insecta</taxon>
        <taxon>Pterygota</taxon>
        <taxon>Neoptera</taxon>
        <taxon>Endopterygota</taxon>
        <taxon>Hymenoptera</taxon>
        <taxon>Apocrita</taxon>
        <taxon>Aculeata</taxon>
        <taxon>Apoidea</taxon>
        <taxon>Anthophila</taxon>
        <taxon>Apidae</taxon>
        <taxon>Ceratina</taxon>
        <taxon>Zadontomerus</taxon>
    </lineage>
</organism>
<dbReference type="PANTHER" id="PTHR13143">
    <property type="entry name" value="TETRATRICOPEPTIDE REPEAT PROTEIN 19"/>
    <property type="match status" value="1"/>
</dbReference>
<evidence type="ECO:0000313" key="7">
    <source>
        <dbReference type="Proteomes" id="UP000694925"/>
    </source>
</evidence>
<keyword evidence="6" id="KW-0496">Mitochondrion</keyword>
<keyword evidence="5" id="KW-0809">Transit peptide</keyword>
<dbReference type="PANTHER" id="PTHR13143:SF6">
    <property type="entry name" value="TETRATRICOPEPTIDE REPEAT PROTEIN 19, MITOCHONDRIAL"/>
    <property type="match status" value="1"/>
</dbReference>
<dbReference type="InterPro" id="IPR040395">
    <property type="entry name" value="TTC19"/>
</dbReference>
<gene>
    <name evidence="8" type="primary">LOC108626119</name>
</gene>
<dbReference type="Pfam" id="PF13181">
    <property type="entry name" value="TPR_8"/>
    <property type="match status" value="1"/>
</dbReference>
<comment type="similarity">
    <text evidence="2">Belongs to the TTC19 family.</text>
</comment>
<dbReference type="Proteomes" id="UP000694925">
    <property type="component" value="Unplaced"/>
</dbReference>
<evidence type="ECO:0000256" key="6">
    <source>
        <dbReference type="ARBA" id="ARBA00023128"/>
    </source>
</evidence>
<dbReference type="GeneID" id="108626119"/>
<evidence type="ECO:0000256" key="2">
    <source>
        <dbReference type="ARBA" id="ARBA00008219"/>
    </source>
</evidence>
<sequence length="357" mass="41138">MQCLKMVLDTFKYTRTITKSLYAANVRLSNQRRNIFNRHLEEISRIKKNNSNSYQWKNPSRTTFFVISGSFLFNLFKPKEERERDDIEELTMTIKRSILLIQKQEFPKAEQMLHIALRQAQTLQHYDGITYIYDIMANLAYDLNDFKKAETLFKFVLSRLLAKKVPEDDLSVIHISLKIADIYDKTGDTKKAESGYKFCLEHLQNHLAKDSENVDVLQLLGLTLEKYATMLFTKSQYTNALNYFTQAYDISVKINGEANEQSVILLNDLGSVSHMLQKYDQAIGYLSKAAEFGKKLPDMGDLGSIYVNLGNALIAKGLYEEAEKRCKEGERLAKARDDKESINEAKKCLQQIKDLTS</sequence>
<dbReference type="RefSeq" id="XP_017882082.1">
    <property type="nucleotide sequence ID" value="XM_018026593.2"/>
</dbReference>
<keyword evidence="7" id="KW-1185">Reference proteome</keyword>
<dbReference type="GO" id="GO:0005743">
    <property type="term" value="C:mitochondrial inner membrane"/>
    <property type="evidence" value="ECO:0007669"/>
    <property type="project" value="TreeGrafter"/>
</dbReference>